<evidence type="ECO:0000256" key="4">
    <source>
        <dbReference type="ARBA" id="ARBA00022989"/>
    </source>
</evidence>
<organism evidence="8 9">
    <name type="scientific">Advenella incenata</name>
    <dbReference type="NCBI Taxonomy" id="267800"/>
    <lineage>
        <taxon>Bacteria</taxon>
        <taxon>Pseudomonadati</taxon>
        <taxon>Pseudomonadota</taxon>
        <taxon>Betaproteobacteria</taxon>
        <taxon>Burkholderiales</taxon>
        <taxon>Alcaligenaceae</taxon>
    </lineage>
</organism>
<evidence type="ECO:0000256" key="6">
    <source>
        <dbReference type="SAM" id="Phobius"/>
    </source>
</evidence>
<accession>A0A4Q7VQ10</accession>
<proteinExistence type="predicted"/>
<dbReference type="PANTHER" id="PTHR32322:SF18">
    <property type="entry name" value="S-ADENOSYLMETHIONINE_S-ADENOSYLHOMOCYSTEINE TRANSPORTER"/>
    <property type="match status" value="1"/>
</dbReference>
<dbReference type="PANTHER" id="PTHR32322">
    <property type="entry name" value="INNER MEMBRANE TRANSPORTER"/>
    <property type="match status" value="1"/>
</dbReference>
<dbReference type="InterPro" id="IPR000620">
    <property type="entry name" value="EamA_dom"/>
</dbReference>
<evidence type="ECO:0000256" key="5">
    <source>
        <dbReference type="ARBA" id="ARBA00023136"/>
    </source>
</evidence>
<feature type="transmembrane region" description="Helical" evidence="6">
    <location>
        <begin position="31"/>
        <end position="50"/>
    </location>
</feature>
<name>A0A4Q7VQ10_9BURK</name>
<dbReference type="RefSeq" id="WP_165392898.1">
    <property type="nucleotide sequence ID" value="NZ_SHKO01000001.1"/>
</dbReference>
<keyword evidence="2" id="KW-1003">Cell membrane</keyword>
<keyword evidence="3 6" id="KW-0812">Transmembrane</keyword>
<sequence>MLTATAMAWGGMFPVMKPLLGDIDPITLTLVRFGFAVPVLIALLVIKEGLGTLSTSGKALQLWWLGTLGFAGFGLLLVLGLKSTRPEHAAVIPALMPLIAIVVASIRGRSWPSSRALTAVMAGIAGVCLVVTRGDPGMLLGGGAGHGEPTP</sequence>
<evidence type="ECO:0000313" key="9">
    <source>
        <dbReference type="Proteomes" id="UP000293398"/>
    </source>
</evidence>
<dbReference type="AlphaFoldDB" id="A0A4Q7VQ10"/>
<dbReference type="InterPro" id="IPR037185">
    <property type="entry name" value="EmrE-like"/>
</dbReference>
<gene>
    <name evidence="8" type="ORF">EV681_0014</name>
</gene>
<dbReference type="Proteomes" id="UP000293398">
    <property type="component" value="Unassembled WGS sequence"/>
</dbReference>
<keyword evidence="5 6" id="KW-0472">Membrane</keyword>
<feature type="transmembrane region" description="Helical" evidence="6">
    <location>
        <begin position="116"/>
        <end position="134"/>
    </location>
</feature>
<comment type="caution">
    <text evidence="8">The sequence shown here is derived from an EMBL/GenBank/DDBJ whole genome shotgun (WGS) entry which is preliminary data.</text>
</comment>
<evidence type="ECO:0000256" key="1">
    <source>
        <dbReference type="ARBA" id="ARBA00004651"/>
    </source>
</evidence>
<dbReference type="GO" id="GO:0005886">
    <property type="term" value="C:plasma membrane"/>
    <property type="evidence" value="ECO:0007669"/>
    <property type="project" value="UniProtKB-SubCell"/>
</dbReference>
<dbReference type="EMBL" id="SHKO01000001">
    <property type="protein sequence ID" value="RZT98238.1"/>
    <property type="molecule type" value="Genomic_DNA"/>
</dbReference>
<dbReference type="SUPFAM" id="SSF103481">
    <property type="entry name" value="Multidrug resistance efflux transporter EmrE"/>
    <property type="match status" value="1"/>
</dbReference>
<protein>
    <submittedName>
        <fullName evidence="8">EamA-like transporter family protein</fullName>
    </submittedName>
</protein>
<keyword evidence="4 6" id="KW-1133">Transmembrane helix</keyword>
<evidence type="ECO:0000256" key="3">
    <source>
        <dbReference type="ARBA" id="ARBA00022692"/>
    </source>
</evidence>
<evidence type="ECO:0000256" key="2">
    <source>
        <dbReference type="ARBA" id="ARBA00022475"/>
    </source>
</evidence>
<feature type="domain" description="EamA" evidence="7">
    <location>
        <begin position="4"/>
        <end position="132"/>
    </location>
</feature>
<reference evidence="8 9" key="1">
    <citation type="submission" date="2019-02" db="EMBL/GenBank/DDBJ databases">
        <title>Genomic Encyclopedia of Type Strains, Phase IV (KMG-IV): sequencing the most valuable type-strain genomes for metagenomic binning, comparative biology and taxonomic classification.</title>
        <authorList>
            <person name="Goeker M."/>
        </authorList>
    </citation>
    <scope>NUCLEOTIDE SEQUENCE [LARGE SCALE GENOMIC DNA]</scope>
    <source>
        <strain evidence="8 9">DSM 23814</strain>
    </source>
</reference>
<keyword evidence="9" id="KW-1185">Reference proteome</keyword>
<feature type="transmembrane region" description="Helical" evidence="6">
    <location>
        <begin position="87"/>
        <end position="104"/>
    </location>
</feature>
<feature type="transmembrane region" description="Helical" evidence="6">
    <location>
        <begin position="62"/>
        <end position="81"/>
    </location>
</feature>
<dbReference type="Pfam" id="PF00892">
    <property type="entry name" value="EamA"/>
    <property type="match status" value="1"/>
</dbReference>
<evidence type="ECO:0000313" key="8">
    <source>
        <dbReference type="EMBL" id="RZT98238.1"/>
    </source>
</evidence>
<evidence type="ECO:0000259" key="7">
    <source>
        <dbReference type="Pfam" id="PF00892"/>
    </source>
</evidence>
<comment type="subcellular location">
    <subcellularLocation>
        <location evidence="1">Cell membrane</location>
        <topology evidence="1">Multi-pass membrane protein</topology>
    </subcellularLocation>
</comment>
<dbReference type="InterPro" id="IPR050638">
    <property type="entry name" value="AA-Vitamin_Transporters"/>
</dbReference>